<dbReference type="Ensembl" id="ENSOGAT00000000131.2">
    <property type="protein sequence ID" value="ENSOGAP00000000115.2"/>
    <property type="gene ID" value="ENSOGAG00000000131.2"/>
</dbReference>
<dbReference type="GO" id="GO:0050839">
    <property type="term" value="F:cell adhesion molecule binding"/>
    <property type="evidence" value="ECO:0007669"/>
    <property type="project" value="Ensembl"/>
</dbReference>
<evidence type="ECO:0000259" key="15">
    <source>
        <dbReference type="PROSITE" id="PS50835"/>
    </source>
</evidence>
<dbReference type="GO" id="GO:0005765">
    <property type="term" value="C:lysosomal membrane"/>
    <property type="evidence" value="ECO:0007669"/>
    <property type="project" value="UniProtKB-SubCell"/>
</dbReference>
<dbReference type="SUPFAM" id="SSF48726">
    <property type="entry name" value="Immunoglobulin"/>
    <property type="match status" value="1"/>
</dbReference>
<keyword evidence="17" id="KW-1185">Reference proteome</keyword>
<reference evidence="16" key="3">
    <citation type="submission" date="2025-09" db="UniProtKB">
        <authorList>
            <consortium name="Ensembl"/>
        </authorList>
    </citation>
    <scope>IDENTIFICATION</scope>
</reference>
<feature type="signal peptide" evidence="14">
    <location>
        <begin position="1"/>
        <end position="17"/>
    </location>
</feature>
<dbReference type="GeneTree" id="ENSGT01120000271825"/>
<dbReference type="GO" id="GO:0030883">
    <property type="term" value="F:endogenous lipid antigen binding"/>
    <property type="evidence" value="ECO:0007669"/>
    <property type="project" value="TreeGrafter"/>
</dbReference>
<evidence type="ECO:0000256" key="5">
    <source>
        <dbReference type="ARBA" id="ARBA00022588"/>
    </source>
</evidence>
<dbReference type="PANTHER" id="PTHR16675">
    <property type="entry name" value="MHC CLASS I-RELATED"/>
    <property type="match status" value="1"/>
</dbReference>
<dbReference type="GO" id="GO:0071723">
    <property type="term" value="F:lipopeptide binding"/>
    <property type="evidence" value="ECO:0007669"/>
    <property type="project" value="TreeGrafter"/>
</dbReference>
<dbReference type="GO" id="GO:0005783">
    <property type="term" value="C:endoplasmic reticulum"/>
    <property type="evidence" value="ECO:0007669"/>
    <property type="project" value="Ensembl"/>
</dbReference>
<dbReference type="Proteomes" id="UP000005225">
    <property type="component" value="Unassembled WGS sequence"/>
</dbReference>
<dbReference type="InParanoid" id="H0WFT3"/>
<dbReference type="GO" id="GO:0048006">
    <property type="term" value="P:antigen processing and presentation, endogenous lipid antigen via MHC class Ib"/>
    <property type="evidence" value="ECO:0007669"/>
    <property type="project" value="Ensembl"/>
</dbReference>
<keyword evidence="12" id="KW-0393">Immunoglobulin domain</keyword>
<dbReference type="SMART" id="SM00407">
    <property type="entry name" value="IGc1"/>
    <property type="match status" value="1"/>
</dbReference>
<dbReference type="OMA" id="NDICPQF"/>
<evidence type="ECO:0000256" key="3">
    <source>
        <dbReference type="ARBA" id="ARBA00004656"/>
    </source>
</evidence>
<evidence type="ECO:0000256" key="13">
    <source>
        <dbReference type="ARBA" id="ARBA00037531"/>
    </source>
</evidence>
<keyword evidence="7" id="KW-0967">Endosome</keyword>
<evidence type="ECO:0000256" key="10">
    <source>
        <dbReference type="ARBA" id="ARBA00023180"/>
    </source>
</evidence>
<evidence type="ECO:0000313" key="17">
    <source>
        <dbReference type="Proteomes" id="UP000005225"/>
    </source>
</evidence>
<dbReference type="CDD" id="cd21029">
    <property type="entry name" value="IgC1_CD1"/>
    <property type="match status" value="1"/>
</dbReference>
<evidence type="ECO:0000256" key="14">
    <source>
        <dbReference type="SAM" id="SignalP"/>
    </source>
</evidence>
<dbReference type="InterPro" id="IPR003597">
    <property type="entry name" value="Ig_C1-set"/>
</dbReference>
<evidence type="ECO:0000256" key="11">
    <source>
        <dbReference type="ARBA" id="ARBA00023228"/>
    </source>
</evidence>
<dbReference type="EMBL" id="AAQR03118847">
    <property type="status" value="NOT_ANNOTATED_CDS"/>
    <property type="molecule type" value="Genomic_DNA"/>
</dbReference>
<dbReference type="STRING" id="30611.ENSOGAP00000000115"/>
<reference evidence="17" key="1">
    <citation type="submission" date="2011-03" db="EMBL/GenBank/DDBJ databases">
        <title>Version 3 of the genome sequence of Otolemur garnettii (Bushbaby).</title>
        <authorList>
            <consortium name="The Broad Institute Genome Sequencing Platform"/>
            <person name="Di Palma F."/>
            <person name="Johnson J."/>
            <person name="Lander E.S."/>
            <person name="Lindblad-Toh K."/>
            <person name="Jaffe D.B."/>
            <person name="Gnerre S."/>
            <person name="MacCallum I."/>
            <person name="Przybylski D."/>
            <person name="Ribeiro F.J."/>
            <person name="Burton J.N."/>
            <person name="Walker B.J."/>
            <person name="Sharpe T."/>
            <person name="Hall G."/>
        </authorList>
    </citation>
    <scope>NUCLEOTIDE SEQUENCE [LARGE SCALE GENOMIC DNA]</scope>
</reference>
<keyword evidence="5" id="KW-0399">Innate immunity</keyword>
<keyword evidence="4" id="KW-1003">Cell membrane</keyword>
<dbReference type="HOGENOM" id="CLU_047501_9_2_1"/>
<dbReference type="PROSITE" id="PS50835">
    <property type="entry name" value="IG_LIKE"/>
    <property type="match status" value="1"/>
</dbReference>
<protein>
    <submittedName>
        <fullName evidence="16">CD1d molecule</fullName>
    </submittedName>
</protein>
<dbReference type="AlphaFoldDB" id="H0WFT3"/>
<dbReference type="GO" id="GO:0030884">
    <property type="term" value="F:exogenous lipid antigen binding"/>
    <property type="evidence" value="ECO:0007669"/>
    <property type="project" value="Ensembl"/>
</dbReference>
<evidence type="ECO:0000256" key="6">
    <source>
        <dbReference type="ARBA" id="ARBA00022729"/>
    </source>
</evidence>
<evidence type="ECO:0000256" key="7">
    <source>
        <dbReference type="ARBA" id="ARBA00022753"/>
    </source>
</evidence>
<dbReference type="InterPro" id="IPR011162">
    <property type="entry name" value="MHC_I/II-like_Ag-recog"/>
</dbReference>
<comment type="function">
    <text evidence="13">Antigen-presenting protein that binds self and non-self glycolipids and presents them to T-cell receptors on natural killer T-cells.</text>
</comment>
<dbReference type="GO" id="GO:0009897">
    <property type="term" value="C:external side of plasma membrane"/>
    <property type="evidence" value="ECO:0007669"/>
    <property type="project" value="TreeGrafter"/>
</dbReference>
<evidence type="ECO:0000256" key="12">
    <source>
        <dbReference type="ARBA" id="ARBA00023319"/>
    </source>
</evidence>
<feature type="chain" id="PRO_5003544087" evidence="14">
    <location>
        <begin position="18"/>
        <end position="304"/>
    </location>
</feature>
<evidence type="ECO:0000256" key="4">
    <source>
        <dbReference type="ARBA" id="ARBA00022475"/>
    </source>
</evidence>
<reference evidence="16" key="2">
    <citation type="submission" date="2025-08" db="UniProtKB">
        <authorList>
            <consortium name="Ensembl"/>
        </authorList>
    </citation>
    <scope>IDENTIFICATION</scope>
</reference>
<keyword evidence="9" id="KW-0472">Membrane</keyword>
<dbReference type="PANTHER" id="PTHR16675:SF175">
    <property type="entry name" value="ANTIGEN-PRESENTING GLYCOPROTEIN CD1D"/>
    <property type="match status" value="1"/>
</dbReference>
<dbReference type="InterPro" id="IPR013783">
    <property type="entry name" value="Ig-like_fold"/>
</dbReference>
<dbReference type="Pfam" id="PF16497">
    <property type="entry name" value="MHC_I_3"/>
    <property type="match status" value="1"/>
</dbReference>
<dbReference type="GO" id="GO:0048007">
    <property type="term" value="P:antigen processing and presentation, exogenous lipid antigen via MHC class Ib"/>
    <property type="evidence" value="ECO:0007669"/>
    <property type="project" value="TreeGrafter"/>
</dbReference>
<dbReference type="Gene3D" id="3.30.500.10">
    <property type="entry name" value="MHC class I-like antigen recognition-like"/>
    <property type="match status" value="1"/>
</dbReference>
<evidence type="ECO:0000256" key="1">
    <source>
        <dbReference type="ARBA" id="ARBA00004251"/>
    </source>
</evidence>
<dbReference type="InterPro" id="IPR037055">
    <property type="entry name" value="MHC_I-like_Ag-recog_sf"/>
</dbReference>
<keyword evidence="11" id="KW-0458">Lysosome</keyword>
<proteinExistence type="predicted"/>
<feature type="domain" description="Ig-like" evidence="15">
    <location>
        <begin position="186"/>
        <end position="293"/>
    </location>
</feature>
<dbReference type="InterPro" id="IPR011161">
    <property type="entry name" value="MHC_I-like_Ag-recog"/>
</dbReference>
<dbReference type="GO" id="GO:0045087">
    <property type="term" value="P:innate immune response"/>
    <property type="evidence" value="ECO:0007669"/>
    <property type="project" value="UniProtKB-KW"/>
</dbReference>
<evidence type="ECO:0000256" key="2">
    <source>
        <dbReference type="ARBA" id="ARBA00004608"/>
    </source>
</evidence>
<dbReference type="FunFam" id="2.60.40.10:FF:000254">
    <property type="entry name" value="Antigen-presenting glycoprotein CD1d1"/>
    <property type="match status" value="1"/>
</dbReference>
<dbReference type="eggNOG" id="ENOG502SJH6">
    <property type="taxonomic scope" value="Eukaryota"/>
</dbReference>
<dbReference type="GO" id="GO:0001916">
    <property type="term" value="P:positive regulation of T cell mediated cytotoxicity"/>
    <property type="evidence" value="ECO:0007669"/>
    <property type="project" value="TreeGrafter"/>
</dbReference>
<evidence type="ECO:0000256" key="8">
    <source>
        <dbReference type="ARBA" id="ARBA00022859"/>
    </source>
</evidence>
<comment type="subcellular location">
    <subcellularLocation>
        <location evidence="1">Cell membrane</location>
        <topology evidence="1">Single-pass type I membrane protein</topology>
    </subcellularLocation>
    <subcellularLocation>
        <location evidence="2">Endosome membrane</location>
    </subcellularLocation>
    <subcellularLocation>
        <location evidence="3">Lysosome membrane</location>
    </subcellularLocation>
</comment>
<sequence>MRRLLLLQLWALLRVWGGPEGPQRSISFRCLQISSFSNSSQVRTDGSAWLGELQTHSWVDSSDAFRFLKPWSQSGFSDQQWERLQHIFRVYRISFTREVQKFVKKLQVAYPVEIQLSAGCEVRPGNASSANFLHVAFQGSDFLSFQGTSWEPAPQVPDWGNWVIGELNKDQGTRETVQWLLSDICPQLAGALLEAGASELQKQVKPEAWLSSGPSPGPGRLLLVCHVSGFYPKPVWVMWMRGEEEQPGTQHSDLQPNADWTWYLRATLEVGAGEAASLSCRVKHSSLEGQDIVLHWGEKEEGPG</sequence>
<accession>H0WFT3</accession>
<evidence type="ECO:0000256" key="9">
    <source>
        <dbReference type="ARBA" id="ARBA00023136"/>
    </source>
</evidence>
<dbReference type="GO" id="GO:0005615">
    <property type="term" value="C:extracellular space"/>
    <property type="evidence" value="ECO:0007669"/>
    <property type="project" value="TreeGrafter"/>
</dbReference>
<dbReference type="FunFam" id="3.30.500.10:FF:000002">
    <property type="entry name" value="Antigen-presenting glycoprotein CD1d1"/>
    <property type="match status" value="1"/>
</dbReference>
<dbReference type="InterPro" id="IPR007110">
    <property type="entry name" value="Ig-like_dom"/>
</dbReference>
<dbReference type="EMBL" id="AAQR03118846">
    <property type="status" value="NOT_ANNOTATED_CDS"/>
    <property type="molecule type" value="Genomic_DNA"/>
</dbReference>
<dbReference type="GO" id="GO:0010008">
    <property type="term" value="C:endosome membrane"/>
    <property type="evidence" value="ECO:0007669"/>
    <property type="project" value="UniProtKB-SubCell"/>
</dbReference>
<dbReference type="Pfam" id="PF07654">
    <property type="entry name" value="C1-set"/>
    <property type="match status" value="1"/>
</dbReference>
<name>H0WFT3_OTOGA</name>
<dbReference type="FunCoup" id="H0WFT3">
    <property type="interactions" value="265"/>
</dbReference>
<dbReference type="GO" id="GO:0042102">
    <property type="term" value="P:positive regulation of T cell proliferation"/>
    <property type="evidence" value="ECO:0007669"/>
    <property type="project" value="Ensembl"/>
</dbReference>
<dbReference type="Gene3D" id="2.60.40.10">
    <property type="entry name" value="Immunoglobulins"/>
    <property type="match status" value="1"/>
</dbReference>
<evidence type="ECO:0000313" key="16">
    <source>
        <dbReference type="Ensembl" id="ENSOGAP00000000115.2"/>
    </source>
</evidence>
<dbReference type="SUPFAM" id="SSF54452">
    <property type="entry name" value="MHC antigen-recognition domain"/>
    <property type="match status" value="1"/>
</dbReference>
<keyword evidence="10" id="KW-0325">Glycoprotein</keyword>
<dbReference type="InterPro" id="IPR050208">
    <property type="entry name" value="MHC_class-I_related"/>
</dbReference>
<organism evidence="16 17">
    <name type="scientific">Otolemur garnettii</name>
    <name type="common">Small-eared galago</name>
    <name type="synonym">Garnett's greater bushbaby</name>
    <dbReference type="NCBI Taxonomy" id="30611"/>
    <lineage>
        <taxon>Eukaryota</taxon>
        <taxon>Metazoa</taxon>
        <taxon>Chordata</taxon>
        <taxon>Craniata</taxon>
        <taxon>Vertebrata</taxon>
        <taxon>Euteleostomi</taxon>
        <taxon>Mammalia</taxon>
        <taxon>Eutheria</taxon>
        <taxon>Euarchontoglires</taxon>
        <taxon>Primates</taxon>
        <taxon>Strepsirrhini</taxon>
        <taxon>Lorisiformes</taxon>
        <taxon>Galagidae</taxon>
        <taxon>Otolemur</taxon>
    </lineage>
</organism>
<keyword evidence="8" id="KW-0391">Immunity</keyword>
<dbReference type="InterPro" id="IPR036179">
    <property type="entry name" value="Ig-like_dom_sf"/>
</dbReference>
<keyword evidence="6 14" id="KW-0732">Signal</keyword>